<proteinExistence type="predicted"/>
<dbReference type="AlphaFoldDB" id="A0A5B7E8S6"/>
<dbReference type="EMBL" id="VSRR010002205">
    <property type="protein sequence ID" value="MPC30168.1"/>
    <property type="molecule type" value="Genomic_DNA"/>
</dbReference>
<organism evidence="1 2">
    <name type="scientific">Portunus trituberculatus</name>
    <name type="common">Swimming crab</name>
    <name type="synonym">Neptunus trituberculatus</name>
    <dbReference type="NCBI Taxonomy" id="210409"/>
    <lineage>
        <taxon>Eukaryota</taxon>
        <taxon>Metazoa</taxon>
        <taxon>Ecdysozoa</taxon>
        <taxon>Arthropoda</taxon>
        <taxon>Crustacea</taxon>
        <taxon>Multicrustacea</taxon>
        <taxon>Malacostraca</taxon>
        <taxon>Eumalacostraca</taxon>
        <taxon>Eucarida</taxon>
        <taxon>Decapoda</taxon>
        <taxon>Pleocyemata</taxon>
        <taxon>Brachyura</taxon>
        <taxon>Eubrachyura</taxon>
        <taxon>Portunoidea</taxon>
        <taxon>Portunidae</taxon>
        <taxon>Portuninae</taxon>
        <taxon>Portunus</taxon>
    </lineage>
</organism>
<keyword evidence="2" id="KW-1185">Reference proteome</keyword>
<dbReference type="Proteomes" id="UP000324222">
    <property type="component" value="Unassembled WGS sequence"/>
</dbReference>
<evidence type="ECO:0000313" key="1">
    <source>
        <dbReference type="EMBL" id="MPC30168.1"/>
    </source>
</evidence>
<sequence>MTLSEIYKQHRELVTVVGVTRRNDSLRGQQGNARRIKATRSSGWASSSCLPAKHCQSDTHYRTTEVSASKQAWPHPS</sequence>
<comment type="caution">
    <text evidence="1">The sequence shown here is derived from an EMBL/GenBank/DDBJ whole genome shotgun (WGS) entry which is preliminary data.</text>
</comment>
<gene>
    <name evidence="1" type="ORF">E2C01_023426</name>
</gene>
<evidence type="ECO:0000313" key="2">
    <source>
        <dbReference type="Proteomes" id="UP000324222"/>
    </source>
</evidence>
<name>A0A5B7E8S6_PORTR</name>
<accession>A0A5B7E8S6</accession>
<reference evidence="1 2" key="1">
    <citation type="submission" date="2019-05" db="EMBL/GenBank/DDBJ databases">
        <title>Another draft genome of Portunus trituberculatus and its Hox gene families provides insights of decapod evolution.</title>
        <authorList>
            <person name="Jeong J.-H."/>
            <person name="Song I."/>
            <person name="Kim S."/>
            <person name="Choi T."/>
            <person name="Kim D."/>
            <person name="Ryu S."/>
            <person name="Kim W."/>
        </authorList>
    </citation>
    <scope>NUCLEOTIDE SEQUENCE [LARGE SCALE GENOMIC DNA]</scope>
    <source>
        <tissue evidence="1">Muscle</tissue>
    </source>
</reference>
<protein>
    <submittedName>
        <fullName evidence="1">Uncharacterized protein</fullName>
    </submittedName>
</protein>